<evidence type="ECO:0000256" key="3">
    <source>
        <dbReference type="ARBA" id="ARBA00023163"/>
    </source>
</evidence>
<dbReference type="Gene3D" id="1.10.10.10">
    <property type="entry name" value="Winged helix-like DNA-binding domain superfamily/Winged helix DNA-binding domain"/>
    <property type="match status" value="1"/>
</dbReference>
<evidence type="ECO:0000313" key="6">
    <source>
        <dbReference type="Proteomes" id="UP001200642"/>
    </source>
</evidence>
<dbReference type="SMART" id="SM00347">
    <property type="entry name" value="HTH_MARR"/>
    <property type="match status" value="1"/>
</dbReference>
<dbReference type="SUPFAM" id="SSF46785">
    <property type="entry name" value="Winged helix' DNA-binding domain"/>
    <property type="match status" value="1"/>
</dbReference>
<sequence>MEAFNPEYQNAHLESKIVVALERISEAFRVLLWDAGKEYGLTPIQLQLLLFFNSHPPEYCKVNYLAKEFNLTKATISESVRLLAKKELIFKETDARDTRSYSIFLTEKGKMIASKSASFSKALEKPIHSFSEDQKKDFFHSLLQLIEKLNKVGVITVQRNCFSCKFYQPGEGNDYCNLLKKPLYRSDIRIDCPEHEPASR</sequence>
<dbReference type="PROSITE" id="PS50995">
    <property type="entry name" value="HTH_MARR_2"/>
    <property type="match status" value="1"/>
</dbReference>
<dbReference type="RefSeq" id="WP_317901680.1">
    <property type="nucleotide sequence ID" value="NZ_JAIRBC010000009.1"/>
</dbReference>
<evidence type="ECO:0000256" key="2">
    <source>
        <dbReference type="ARBA" id="ARBA00023125"/>
    </source>
</evidence>
<dbReference type="GO" id="GO:0003677">
    <property type="term" value="F:DNA binding"/>
    <property type="evidence" value="ECO:0007669"/>
    <property type="project" value="UniProtKB-KW"/>
</dbReference>
<proteinExistence type="predicted"/>
<keyword evidence="3" id="KW-0804">Transcription</keyword>
<dbReference type="InterPro" id="IPR000835">
    <property type="entry name" value="HTH_MarR-typ"/>
</dbReference>
<name>A0AAE3EUE0_9FLAO</name>
<protein>
    <submittedName>
        <fullName evidence="5">MarR family winged helix-turn-helix transcriptional regulator</fullName>
    </submittedName>
</protein>
<keyword evidence="2" id="KW-0238">DNA-binding</keyword>
<evidence type="ECO:0000313" key="5">
    <source>
        <dbReference type="EMBL" id="MCG2460533.1"/>
    </source>
</evidence>
<comment type="caution">
    <text evidence="5">The sequence shown here is derived from an EMBL/GenBank/DDBJ whole genome shotgun (WGS) entry which is preliminary data.</text>
</comment>
<dbReference type="Pfam" id="PF12802">
    <property type="entry name" value="MarR_2"/>
    <property type="match status" value="1"/>
</dbReference>
<dbReference type="Proteomes" id="UP001200642">
    <property type="component" value="Unassembled WGS sequence"/>
</dbReference>
<organism evidence="5 6">
    <name type="scientific">Cerina litoralis</name>
    <dbReference type="NCBI Taxonomy" id="2874477"/>
    <lineage>
        <taxon>Bacteria</taxon>
        <taxon>Pseudomonadati</taxon>
        <taxon>Bacteroidota</taxon>
        <taxon>Flavobacteriia</taxon>
        <taxon>Flavobacteriales</taxon>
        <taxon>Flavobacteriaceae</taxon>
        <taxon>Cerina</taxon>
    </lineage>
</organism>
<keyword evidence="6" id="KW-1185">Reference proteome</keyword>
<dbReference type="InterPro" id="IPR036388">
    <property type="entry name" value="WH-like_DNA-bd_sf"/>
</dbReference>
<dbReference type="PANTHER" id="PTHR42756:SF1">
    <property type="entry name" value="TRANSCRIPTIONAL REPRESSOR OF EMRAB OPERON"/>
    <property type="match status" value="1"/>
</dbReference>
<dbReference type="AlphaFoldDB" id="A0AAE3EUE0"/>
<feature type="domain" description="HTH marR-type" evidence="4">
    <location>
        <begin position="14"/>
        <end position="151"/>
    </location>
</feature>
<dbReference type="InterPro" id="IPR036390">
    <property type="entry name" value="WH_DNA-bd_sf"/>
</dbReference>
<dbReference type="GO" id="GO:0003700">
    <property type="term" value="F:DNA-binding transcription factor activity"/>
    <property type="evidence" value="ECO:0007669"/>
    <property type="project" value="InterPro"/>
</dbReference>
<keyword evidence="1" id="KW-0805">Transcription regulation</keyword>
<gene>
    <name evidence="5" type="ORF">K8352_07225</name>
</gene>
<evidence type="ECO:0000259" key="4">
    <source>
        <dbReference type="PROSITE" id="PS50995"/>
    </source>
</evidence>
<accession>A0AAE3EUE0</accession>
<reference evidence="5" key="1">
    <citation type="submission" date="2023-02" db="EMBL/GenBank/DDBJ databases">
        <title>Genome of Flavobacteriaceae gen. nov. sp. strain F89.</title>
        <authorList>
            <person name="Wang Y."/>
        </authorList>
    </citation>
    <scope>NUCLEOTIDE SEQUENCE</scope>
    <source>
        <strain evidence="5">F89</strain>
    </source>
</reference>
<dbReference type="EMBL" id="JAIRBC010000009">
    <property type="protein sequence ID" value="MCG2460533.1"/>
    <property type="molecule type" value="Genomic_DNA"/>
</dbReference>
<dbReference type="PANTHER" id="PTHR42756">
    <property type="entry name" value="TRANSCRIPTIONAL REGULATOR, MARR"/>
    <property type="match status" value="1"/>
</dbReference>
<evidence type="ECO:0000256" key="1">
    <source>
        <dbReference type="ARBA" id="ARBA00023015"/>
    </source>
</evidence>